<comment type="caution">
    <text evidence="1">The sequence shown here is derived from an EMBL/GenBank/DDBJ whole genome shotgun (WGS) entry which is preliminary data.</text>
</comment>
<keyword evidence="2" id="KW-1185">Reference proteome</keyword>
<gene>
    <name evidence="1" type="ORF">BDE40_2920</name>
</gene>
<accession>A0A4R7LEQ7</accession>
<name>A0A4R7LEQ7_9RHOB</name>
<dbReference type="Pfam" id="PF14384">
    <property type="entry name" value="BrnA_antitoxin"/>
    <property type="match status" value="1"/>
</dbReference>
<evidence type="ECO:0000313" key="1">
    <source>
        <dbReference type="EMBL" id="TDT74133.1"/>
    </source>
</evidence>
<evidence type="ECO:0000313" key="2">
    <source>
        <dbReference type="Proteomes" id="UP000294563"/>
    </source>
</evidence>
<dbReference type="EMBL" id="SOBH01000003">
    <property type="protein sequence ID" value="TDT74133.1"/>
    <property type="molecule type" value="Genomic_DNA"/>
</dbReference>
<dbReference type="InterPro" id="IPR025528">
    <property type="entry name" value="BrnA_antitoxin"/>
</dbReference>
<organism evidence="1 2">
    <name type="scientific">Litoreibacter halocynthiae</name>
    <dbReference type="NCBI Taxonomy" id="1242689"/>
    <lineage>
        <taxon>Bacteria</taxon>
        <taxon>Pseudomonadati</taxon>
        <taxon>Pseudomonadota</taxon>
        <taxon>Alphaproteobacteria</taxon>
        <taxon>Rhodobacterales</taxon>
        <taxon>Roseobacteraceae</taxon>
        <taxon>Litoreibacter</taxon>
    </lineage>
</organism>
<dbReference type="OrthoDB" id="361944at2"/>
<dbReference type="AlphaFoldDB" id="A0A4R7LEQ7"/>
<proteinExistence type="predicted"/>
<sequence>MSYPPSSRSKTQRIAKERLNHYLQLARLDDDLTDLVREVVPQAWHRLEHDIDVEEPKVKITLRVDRSVAKFYRAWGNGYQARINRILATYAQTKIAEFLKMERDFHAYVQLSMDKYNDPVPDDIEQGPREGEV</sequence>
<dbReference type="RefSeq" id="WP_134015628.1">
    <property type="nucleotide sequence ID" value="NZ_SOBH01000003.1"/>
</dbReference>
<dbReference type="Proteomes" id="UP000294563">
    <property type="component" value="Unassembled WGS sequence"/>
</dbReference>
<protein>
    <submittedName>
        <fullName evidence="1">BrnA antitoxin of type II toxin-antitoxin system</fullName>
    </submittedName>
</protein>
<reference evidence="1 2" key="1">
    <citation type="submission" date="2019-03" db="EMBL/GenBank/DDBJ databases">
        <title>Genomic Encyclopedia of Archaeal and Bacterial Type Strains, Phase II (KMG-II): from individual species to whole genera.</title>
        <authorList>
            <person name="Goeker M."/>
        </authorList>
    </citation>
    <scope>NUCLEOTIDE SEQUENCE [LARGE SCALE GENOMIC DNA]</scope>
    <source>
        <strain evidence="1 2">DSM 29467</strain>
    </source>
</reference>